<organism evidence="1 2">
    <name type="scientific">Aspergillus leporis</name>
    <dbReference type="NCBI Taxonomy" id="41062"/>
    <lineage>
        <taxon>Eukaryota</taxon>
        <taxon>Fungi</taxon>
        <taxon>Dikarya</taxon>
        <taxon>Ascomycota</taxon>
        <taxon>Pezizomycotina</taxon>
        <taxon>Eurotiomycetes</taxon>
        <taxon>Eurotiomycetidae</taxon>
        <taxon>Eurotiales</taxon>
        <taxon>Aspergillaceae</taxon>
        <taxon>Aspergillus</taxon>
        <taxon>Aspergillus subgen. Circumdati</taxon>
    </lineage>
</organism>
<evidence type="ECO:0000313" key="2">
    <source>
        <dbReference type="Proteomes" id="UP000326565"/>
    </source>
</evidence>
<evidence type="ECO:0000313" key="1">
    <source>
        <dbReference type="EMBL" id="KAB8071116.1"/>
    </source>
</evidence>
<dbReference type="Proteomes" id="UP000326565">
    <property type="component" value="Unassembled WGS sequence"/>
</dbReference>
<dbReference type="AlphaFoldDB" id="A0A5N5WRG5"/>
<dbReference type="EMBL" id="ML732282">
    <property type="protein sequence ID" value="KAB8071116.1"/>
    <property type="molecule type" value="Genomic_DNA"/>
</dbReference>
<protein>
    <submittedName>
        <fullName evidence="1">Uncharacterized protein</fullName>
    </submittedName>
</protein>
<accession>A0A5N5WRG5</accession>
<reference evidence="1 2" key="1">
    <citation type="submission" date="2019-04" db="EMBL/GenBank/DDBJ databases">
        <title>Friends and foes A comparative genomics study of 23 Aspergillus species from section Flavi.</title>
        <authorList>
            <consortium name="DOE Joint Genome Institute"/>
            <person name="Kjaerbolling I."/>
            <person name="Vesth T."/>
            <person name="Frisvad J.C."/>
            <person name="Nybo J.L."/>
            <person name="Theobald S."/>
            <person name="Kildgaard S."/>
            <person name="Isbrandt T."/>
            <person name="Kuo A."/>
            <person name="Sato A."/>
            <person name="Lyhne E.K."/>
            <person name="Kogle M.E."/>
            <person name="Wiebenga A."/>
            <person name="Kun R.S."/>
            <person name="Lubbers R.J."/>
            <person name="Makela M.R."/>
            <person name="Barry K."/>
            <person name="Chovatia M."/>
            <person name="Clum A."/>
            <person name="Daum C."/>
            <person name="Haridas S."/>
            <person name="He G."/>
            <person name="LaButti K."/>
            <person name="Lipzen A."/>
            <person name="Mondo S."/>
            <person name="Riley R."/>
            <person name="Salamov A."/>
            <person name="Simmons B.A."/>
            <person name="Magnuson J.K."/>
            <person name="Henrissat B."/>
            <person name="Mortensen U.H."/>
            <person name="Larsen T.O."/>
            <person name="Devries R.P."/>
            <person name="Grigoriev I.V."/>
            <person name="Machida M."/>
            <person name="Baker S.E."/>
            <person name="Andersen M.R."/>
        </authorList>
    </citation>
    <scope>NUCLEOTIDE SEQUENCE [LARGE SCALE GENOMIC DNA]</scope>
    <source>
        <strain evidence="1 2">CBS 151.66</strain>
    </source>
</reference>
<gene>
    <name evidence="1" type="ORF">BDV29DRAFT_179804</name>
</gene>
<proteinExistence type="predicted"/>
<keyword evidence="2" id="KW-1185">Reference proteome</keyword>
<name>A0A5N5WRG5_9EURO</name>
<sequence length="52" mass="5413">MMVSAAYPSCAGTSATGWASFVTFLMPSLACHTAGAHVDMNGPRKSHLVRGM</sequence>